<evidence type="ECO:0000256" key="5">
    <source>
        <dbReference type="ARBA" id="ARBA00022884"/>
    </source>
</evidence>
<dbReference type="InterPro" id="IPR013154">
    <property type="entry name" value="ADH-like_N"/>
</dbReference>
<comment type="subunit">
    <text evidence="2">Homotetramer.</text>
</comment>
<reference evidence="8" key="1">
    <citation type="submission" date="2021-12" db="EMBL/GenBank/DDBJ databases">
        <authorList>
            <person name="Ulrich A."/>
        </authorList>
    </citation>
    <scope>NUCLEOTIDE SEQUENCE</scope>
    <source>
        <strain evidence="8">A1P009</strain>
    </source>
</reference>
<dbReference type="EMBL" id="JAJQKU010000001">
    <property type="protein sequence ID" value="MCD9096092.1"/>
    <property type="molecule type" value="Genomic_DNA"/>
</dbReference>
<evidence type="ECO:0000259" key="7">
    <source>
        <dbReference type="SMART" id="SM00829"/>
    </source>
</evidence>
<keyword evidence="9" id="KW-1185">Reference proteome</keyword>
<dbReference type="SMART" id="SM00829">
    <property type="entry name" value="PKS_ER"/>
    <property type="match status" value="1"/>
</dbReference>
<dbReference type="InterPro" id="IPR051603">
    <property type="entry name" value="Zinc-ADH_QOR/CCCR"/>
</dbReference>
<evidence type="ECO:0000313" key="8">
    <source>
        <dbReference type="EMBL" id="MCD9096092.1"/>
    </source>
</evidence>
<keyword evidence="3" id="KW-0963">Cytoplasm</keyword>
<dbReference type="SUPFAM" id="SSF51735">
    <property type="entry name" value="NAD(P)-binding Rossmann-fold domains"/>
    <property type="match status" value="1"/>
</dbReference>
<evidence type="ECO:0000256" key="1">
    <source>
        <dbReference type="ARBA" id="ARBA00004496"/>
    </source>
</evidence>
<feature type="domain" description="Enoyl reductase (ER)" evidence="7">
    <location>
        <begin position="37"/>
        <end position="340"/>
    </location>
</feature>
<evidence type="ECO:0000256" key="2">
    <source>
        <dbReference type="ARBA" id="ARBA00011881"/>
    </source>
</evidence>
<dbReference type="PANTHER" id="PTHR44154:SF1">
    <property type="entry name" value="QUINONE OXIDOREDUCTASE"/>
    <property type="match status" value="1"/>
</dbReference>
<dbReference type="CDD" id="cd05289">
    <property type="entry name" value="MDR_like_2"/>
    <property type="match status" value="1"/>
</dbReference>
<evidence type="ECO:0000256" key="3">
    <source>
        <dbReference type="ARBA" id="ARBA00022490"/>
    </source>
</evidence>
<dbReference type="Pfam" id="PF00107">
    <property type="entry name" value="ADH_zinc_N"/>
    <property type="match status" value="1"/>
</dbReference>
<comment type="caution">
    <text evidence="8">The sequence shown here is derived from an EMBL/GenBank/DDBJ whole genome shotgun (WGS) entry which is preliminary data.</text>
</comment>
<dbReference type="Proteomes" id="UP001430360">
    <property type="component" value="Unassembled WGS sequence"/>
</dbReference>
<dbReference type="InterPro" id="IPR036291">
    <property type="entry name" value="NAD(P)-bd_dom_sf"/>
</dbReference>
<dbReference type="InterPro" id="IPR013149">
    <property type="entry name" value="ADH-like_C"/>
</dbReference>
<dbReference type="Pfam" id="PF08240">
    <property type="entry name" value="ADH_N"/>
    <property type="match status" value="1"/>
</dbReference>
<name>A0ABS8UB36_9GAMM</name>
<evidence type="ECO:0000313" key="9">
    <source>
        <dbReference type="Proteomes" id="UP001430360"/>
    </source>
</evidence>
<evidence type="ECO:0000256" key="4">
    <source>
        <dbReference type="ARBA" id="ARBA00022857"/>
    </source>
</evidence>
<proteinExistence type="predicted"/>
<sequence length="343" mass="35291">MTFDDCTPHPASGSDEVGIACETADDTMFALAFERFGGPEVLSLVERPIPLPGPGQALVRVLSAGFGHWDVLEREGALAPFASDAPVFPYVPGAEGAGTVVEVGAVVQRLREGDRVCGLLPLRSPKHGFHAQFVVVDVDHLWPVPPRLTLPQAAALPVDGGLAMHAVAVALALGPGDTVLVFGASGGIGHMALQFARQRGARVLAVASGADGVALAERLGADMAIDGRRHALAPALRIFAPDGLDAALLTAQTPNAGVIVDALRSGGRIAWPRGVTAPPVRDDIASSTFGAGAGARQVHAACRAAARGPFHLHIDARFPLADAAAASRAIGRHHPGRIVLDVP</sequence>
<keyword evidence="4" id="KW-0521">NADP</keyword>
<dbReference type="PANTHER" id="PTHR44154">
    <property type="entry name" value="QUINONE OXIDOREDUCTASE"/>
    <property type="match status" value="1"/>
</dbReference>
<dbReference type="Gene3D" id="3.40.50.720">
    <property type="entry name" value="NAD(P)-binding Rossmann-like Domain"/>
    <property type="match status" value="1"/>
</dbReference>
<keyword evidence="5" id="KW-0694">RNA-binding</keyword>
<accession>A0ABS8UB36</accession>
<reference evidence="8" key="2">
    <citation type="journal article" date="2022" name="Syst. Appl. Microbiol.">
        <title>Physiological and genomic characterisation of Luteimonas fraxinea sp. nov., a bacterial species associated with trees tolerant to ash dieback.</title>
        <authorList>
            <person name="Ulrich K."/>
            <person name="Becker R."/>
            <person name="Behrendt U."/>
            <person name="Kube M."/>
            <person name="Schneck V."/>
            <person name="Ulrich A."/>
        </authorList>
    </citation>
    <scope>NUCLEOTIDE SEQUENCE</scope>
    <source>
        <strain evidence="8">A1P009</strain>
    </source>
</reference>
<dbReference type="InterPro" id="IPR020843">
    <property type="entry name" value="ER"/>
</dbReference>
<organism evidence="8 9">
    <name type="scientific">Luteimonas fraxinea</name>
    <dbReference type="NCBI Taxonomy" id="2901869"/>
    <lineage>
        <taxon>Bacteria</taxon>
        <taxon>Pseudomonadati</taxon>
        <taxon>Pseudomonadota</taxon>
        <taxon>Gammaproteobacteria</taxon>
        <taxon>Lysobacterales</taxon>
        <taxon>Lysobacteraceae</taxon>
        <taxon>Luteimonas</taxon>
    </lineage>
</organism>
<dbReference type="SUPFAM" id="SSF50129">
    <property type="entry name" value="GroES-like"/>
    <property type="match status" value="1"/>
</dbReference>
<keyword evidence="6" id="KW-0007">Acetylation</keyword>
<dbReference type="PROSITE" id="PS01162">
    <property type="entry name" value="QOR_ZETA_CRYSTAL"/>
    <property type="match status" value="1"/>
</dbReference>
<protein>
    <submittedName>
        <fullName evidence="8">NADP-dependent oxidoreductase</fullName>
    </submittedName>
</protein>
<dbReference type="InterPro" id="IPR011032">
    <property type="entry name" value="GroES-like_sf"/>
</dbReference>
<dbReference type="InterPro" id="IPR002364">
    <property type="entry name" value="Quin_OxRdtase/zeta-crystal_CS"/>
</dbReference>
<dbReference type="RefSeq" id="WP_232134571.1">
    <property type="nucleotide sequence ID" value="NZ_CP089507.1"/>
</dbReference>
<comment type="subcellular location">
    <subcellularLocation>
        <location evidence="1">Cytoplasm</location>
    </subcellularLocation>
</comment>
<gene>
    <name evidence="8" type="ORF">LTT95_03960</name>
</gene>
<evidence type="ECO:0000256" key="6">
    <source>
        <dbReference type="ARBA" id="ARBA00022990"/>
    </source>
</evidence>
<dbReference type="Gene3D" id="3.90.180.10">
    <property type="entry name" value="Medium-chain alcohol dehydrogenases, catalytic domain"/>
    <property type="match status" value="1"/>
</dbReference>